<proteinExistence type="predicted"/>
<accession>A0ACC1PUH4</accession>
<evidence type="ECO:0000313" key="1">
    <source>
        <dbReference type="EMBL" id="KAJ3002031.1"/>
    </source>
</evidence>
<evidence type="ECO:0000313" key="2">
    <source>
        <dbReference type="Proteomes" id="UP001144978"/>
    </source>
</evidence>
<protein>
    <submittedName>
        <fullName evidence="1">Uncharacterized protein</fullName>
    </submittedName>
</protein>
<organism evidence="1 2">
    <name type="scientific">Trametes sanguinea</name>
    <dbReference type="NCBI Taxonomy" id="158606"/>
    <lineage>
        <taxon>Eukaryota</taxon>
        <taxon>Fungi</taxon>
        <taxon>Dikarya</taxon>
        <taxon>Basidiomycota</taxon>
        <taxon>Agaricomycotina</taxon>
        <taxon>Agaricomycetes</taxon>
        <taxon>Polyporales</taxon>
        <taxon>Polyporaceae</taxon>
        <taxon>Trametes</taxon>
    </lineage>
</organism>
<comment type="caution">
    <text evidence="1">The sequence shown here is derived from an EMBL/GenBank/DDBJ whole genome shotgun (WGS) entry which is preliminary data.</text>
</comment>
<reference evidence="1" key="1">
    <citation type="submission" date="2022-08" db="EMBL/GenBank/DDBJ databases">
        <title>Genome Sequence of Pycnoporus sanguineus.</title>
        <authorList>
            <person name="Buettner E."/>
        </authorList>
    </citation>
    <scope>NUCLEOTIDE SEQUENCE</scope>
    <source>
        <strain evidence="1">CG-C14</strain>
    </source>
</reference>
<keyword evidence="2" id="KW-1185">Reference proteome</keyword>
<dbReference type="Proteomes" id="UP001144978">
    <property type="component" value="Unassembled WGS sequence"/>
</dbReference>
<dbReference type="EMBL" id="JANSHE010001574">
    <property type="protein sequence ID" value="KAJ3002031.1"/>
    <property type="molecule type" value="Genomic_DNA"/>
</dbReference>
<name>A0ACC1PUH4_9APHY</name>
<gene>
    <name evidence="1" type="ORF">NUW54_g6071</name>
</gene>
<sequence>MEHVCSCPDPTSCACVYTQTWGTHTGRTGHAVSSAPSYHSHAHSRPSTRDADGGSPYPCPLPQSSTTTAPAHPHAIAQPQFWHPSTGQPHQPSFVTAPGLSTSLPHMSLPAATVTAEIAASQPAPAIPVAAATLPAASPRIPLGDTAREVTNTKGRGRKRGVPSGTSSQRSKRKKTQHGNSPPIDVAEAAPPQTITGPPLHADIGPEPQDPAPLRRFQSLLSRHDTTTDASASDVWYFVYGIRERQEPENRPVDQPHSREKPDAPFLACRLCTRWQTWKCSHGQTKGIRRHMRKYHYEQWTKTIVSERLKGWESVVQQHPAEAGPRTMRRMEPFTLKGFIDRLSGCIADNSLPIKIVDSDTFRDLIIYTSTAPEPLDDDDIPHRTQTHKILIERYADEIKKLRADLQLSIHEMQAALGRISFTCDMWSCRVLKGFMAVTLHYCAKDRHNHLVLRTRLGAFRHVPGRHTGENLARQFVGILEELGILGKIGVITMDNGSNCGTMLEDLERVLLEKGIPFDRKGNRIRCFPHVVNISVQRGLRALGCTSKKSSGTEPTQNLDTEQDARQTIEHQEETSAEPGDPVFDEEDLAADPDFNDALQEDPEYAAALAANPVKAARDLINKARQSGQRREDFERIVGECIKNRTFGDEEPNGTQLLRDVDTRWSSTFLMIDRLLSLYPAVQLLMRKHDIGALLSDKTLDVLQDIREFLAIPHAVQELLSAENTPTVSHVLPAYTELLEILRGAKSALPRISHGIQAAITALEEYMAYTRQTRVYALAMMVNPTIKFSWISKHWKPHAVETAREWLTSD</sequence>